<dbReference type="GO" id="GO:0033739">
    <property type="term" value="F:preQ1 synthase activity"/>
    <property type="evidence" value="ECO:0007669"/>
    <property type="project" value="InterPro"/>
</dbReference>
<name>A0A381TF07_9ZZZZ</name>
<dbReference type="SUPFAM" id="SSF55620">
    <property type="entry name" value="Tetrahydrobiopterin biosynthesis enzymes-like"/>
    <property type="match status" value="1"/>
</dbReference>
<evidence type="ECO:0000256" key="4">
    <source>
        <dbReference type="ARBA" id="ARBA00023002"/>
    </source>
</evidence>
<gene>
    <name evidence="5" type="ORF">METZ01_LOCUS67188</name>
</gene>
<evidence type="ECO:0000256" key="1">
    <source>
        <dbReference type="ARBA" id="ARBA00022490"/>
    </source>
</evidence>
<dbReference type="Pfam" id="PF14489">
    <property type="entry name" value="QueF"/>
    <property type="match status" value="1"/>
</dbReference>
<accession>A0A381TF07</accession>
<dbReference type="PIRSF" id="PIRSF027377">
    <property type="entry name" value="Nitrile_oxidored_QueF"/>
    <property type="match status" value="1"/>
</dbReference>
<dbReference type="AlphaFoldDB" id="A0A381TF07"/>
<proteinExistence type="inferred from homology"/>
<organism evidence="5">
    <name type="scientific">marine metagenome</name>
    <dbReference type="NCBI Taxonomy" id="408172"/>
    <lineage>
        <taxon>unclassified sequences</taxon>
        <taxon>metagenomes</taxon>
        <taxon>ecological metagenomes</taxon>
    </lineage>
</organism>
<dbReference type="InterPro" id="IPR043133">
    <property type="entry name" value="GTP-CH-I_C/QueF"/>
</dbReference>
<protein>
    <recommendedName>
        <fullName evidence="6">NADPH-dependent 7-cyano-7-deazaguanine reductase N-terminal domain-containing protein</fullName>
    </recommendedName>
</protein>
<dbReference type="NCBIfam" id="TIGR03139">
    <property type="entry name" value="QueF-II"/>
    <property type="match status" value="1"/>
</dbReference>
<sequence length="139" mass="15439">VASINELQKKYEGLADKFEMASVKTVNSDVLMAFDYEYHGSDAEVTIDTDEFTAVCPWTGLPDFGTLTVSYVPNTLCIELKSLKYYLLSYTGVGIVQEHAANKILEDLVKACDPIKMHINLDYRIRGGLHTSVSVNHSS</sequence>
<dbReference type="InterPro" id="IPR050084">
    <property type="entry name" value="NADPH_dep_7-cyano-7-deazaG_red"/>
</dbReference>
<dbReference type="InterPro" id="IPR016856">
    <property type="entry name" value="QueF_type1"/>
</dbReference>
<evidence type="ECO:0008006" key="6">
    <source>
        <dbReference type="Google" id="ProtNLM"/>
    </source>
</evidence>
<dbReference type="GO" id="GO:0008616">
    <property type="term" value="P:tRNA queuosine(34) biosynthetic process"/>
    <property type="evidence" value="ECO:0007669"/>
    <property type="project" value="UniProtKB-KW"/>
</dbReference>
<dbReference type="PANTHER" id="PTHR34354:SF1">
    <property type="entry name" value="NADPH-DEPENDENT 7-CYANO-7-DEAZAGUANINE REDUCTASE"/>
    <property type="match status" value="1"/>
</dbReference>
<dbReference type="InterPro" id="IPR029500">
    <property type="entry name" value="QueF"/>
</dbReference>
<keyword evidence="2" id="KW-0671">Queuosine biosynthesis</keyword>
<evidence type="ECO:0000313" key="5">
    <source>
        <dbReference type="EMBL" id="SVA14334.1"/>
    </source>
</evidence>
<keyword evidence="1" id="KW-0963">Cytoplasm</keyword>
<dbReference type="GO" id="GO:0005737">
    <property type="term" value="C:cytoplasm"/>
    <property type="evidence" value="ECO:0007669"/>
    <property type="project" value="InterPro"/>
</dbReference>
<evidence type="ECO:0000256" key="2">
    <source>
        <dbReference type="ARBA" id="ARBA00022785"/>
    </source>
</evidence>
<dbReference type="HAMAP" id="MF_00818">
    <property type="entry name" value="QueF_type1"/>
    <property type="match status" value="1"/>
</dbReference>
<reference evidence="5" key="1">
    <citation type="submission" date="2018-05" db="EMBL/GenBank/DDBJ databases">
        <authorList>
            <person name="Lanie J.A."/>
            <person name="Ng W.-L."/>
            <person name="Kazmierczak K.M."/>
            <person name="Andrzejewski T.M."/>
            <person name="Davidsen T.M."/>
            <person name="Wayne K.J."/>
            <person name="Tettelin H."/>
            <person name="Glass J.I."/>
            <person name="Rusch D."/>
            <person name="Podicherti R."/>
            <person name="Tsui H.-C.T."/>
            <person name="Winkler M.E."/>
        </authorList>
    </citation>
    <scope>NUCLEOTIDE SEQUENCE</scope>
</reference>
<evidence type="ECO:0000256" key="3">
    <source>
        <dbReference type="ARBA" id="ARBA00022857"/>
    </source>
</evidence>
<keyword evidence="4" id="KW-0560">Oxidoreductase</keyword>
<dbReference type="Gene3D" id="3.30.1130.10">
    <property type="match status" value="1"/>
</dbReference>
<dbReference type="EMBL" id="UINC01004438">
    <property type="protein sequence ID" value="SVA14334.1"/>
    <property type="molecule type" value="Genomic_DNA"/>
</dbReference>
<dbReference type="PANTHER" id="PTHR34354">
    <property type="entry name" value="NADPH-DEPENDENT 7-CYANO-7-DEAZAGUANINE REDUCTASE"/>
    <property type="match status" value="1"/>
</dbReference>
<keyword evidence="3" id="KW-0521">NADP</keyword>
<feature type="non-terminal residue" evidence="5">
    <location>
        <position position="1"/>
    </location>
</feature>